<dbReference type="InterPro" id="IPR037157">
    <property type="entry name" value="Acetyltransf_C_sf"/>
</dbReference>
<evidence type="ECO:0000313" key="10">
    <source>
        <dbReference type="Proteomes" id="UP000422569"/>
    </source>
</evidence>
<keyword evidence="2" id="KW-0444">Lipid biosynthesis</keyword>
<sequence>MSTTVHPTAIVETGARLHEGVVIGPFCHIGPAVEIAAGAILQSHVTIAGQTRIGDRTRIFPFASIGAPSQDLKAALAEGSVTIGGDCVIREGVTVNSGVGAGTRVGSGCAFLAYSHVAHDCRLGDGVVLANQALLGGHVEIGDYASIGGAAAIHQNVRIGAHAFIGGLAGVEGDVIPFGLAGGNRAHLFGINVVGLQRRGFAPERISRLREAYRRLFAGSGTRALSERIDEVAAVFANDADVAEILDFLRVGTRRPRCAPRKRGARA</sequence>
<evidence type="ECO:0000256" key="5">
    <source>
        <dbReference type="ARBA" id="ARBA00022737"/>
    </source>
</evidence>
<dbReference type="KEGG" id="mpar:F7D14_00415"/>
<keyword evidence="6" id="KW-0443">Lipid metabolism</keyword>
<evidence type="ECO:0000256" key="4">
    <source>
        <dbReference type="ARBA" id="ARBA00022679"/>
    </source>
</evidence>
<dbReference type="Pfam" id="PF13720">
    <property type="entry name" value="Acetyltransf_11"/>
    <property type="match status" value="1"/>
</dbReference>
<dbReference type="GO" id="GO:0009245">
    <property type="term" value="P:lipid A biosynthetic process"/>
    <property type="evidence" value="ECO:0007669"/>
    <property type="project" value="UniProtKB-KW"/>
</dbReference>
<evidence type="ECO:0000256" key="3">
    <source>
        <dbReference type="ARBA" id="ARBA00022556"/>
    </source>
</evidence>
<dbReference type="InterPro" id="IPR010137">
    <property type="entry name" value="Lipid_A_LpxA"/>
</dbReference>
<proteinExistence type="predicted"/>
<reference evidence="9 10" key="1">
    <citation type="submission" date="2019-09" db="EMBL/GenBank/DDBJ databases">
        <title>Isolation and complete genome sequencing of Methylocystis species.</title>
        <authorList>
            <person name="Rumah B.L."/>
            <person name="Stead C.E."/>
            <person name="Stevens B.C."/>
            <person name="Minton N.P."/>
            <person name="Grosse-Honebrink A."/>
            <person name="Zhang Y."/>
        </authorList>
    </citation>
    <scope>NUCLEOTIDE SEQUENCE [LARGE SCALE GENOMIC DNA]</scope>
    <source>
        <strain evidence="9 10">BRCS2</strain>
    </source>
</reference>
<dbReference type="NCBIfam" id="TIGR01852">
    <property type="entry name" value="lipid_A_lpxA"/>
    <property type="match status" value="1"/>
</dbReference>
<dbReference type="SUPFAM" id="SSF51161">
    <property type="entry name" value="Trimeric LpxA-like enzymes"/>
    <property type="match status" value="1"/>
</dbReference>
<dbReference type="Pfam" id="PF00132">
    <property type="entry name" value="Hexapep"/>
    <property type="match status" value="2"/>
</dbReference>
<dbReference type="GO" id="GO:0008780">
    <property type="term" value="F:acyl-[acyl-carrier-protein]-UDP-N-acetylglucosamine O-acyltransferase activity"/>
    <property type="evidence" value="ECO:0007669"/>
    <property type="project" value="UniProtKB-EC"/>
</dbReference>
<dbReference type="Gene3D" id="1.20.1180.10">
    <property type="entry name" value="Udp N-acetylglucosamine O-acyltransferase, C-terminal domain"/>
    <property type="match status" value="1"/>
</dbReference>
<evidence type="ECO:0000256" key="7">
    <source>
        <dbReference type="ARBA" id="ARBA00023315"/>
    </source>
</evidence>
<organism evidence="9 10">
    <name type="scientific">Methylocystis parvus</name>
    <dbReference type="NCBI Taxonomy" id="134"/>
    <lineage>
        <taxon>Bacteria</taxon>
        <taxon>Pseudomonadati</taxon>
        <taxon>Pseudomonadota</taxon>
        <taxon>Alphaproteobacteria</taxon>
        <taxon>Hyphomicrobiales</taxon>
        <taxon>Methylocystaceae</taxon>
        <taxon>Methylocystis</taxon>
    </lineage>
</organism>
<dbReference type="InterPro" id="IPR001451">
    <property type="entry name" value="Hexapep"/>
</dbReference>
<name>A0A6B8M2V7_9HYPH</name>
<dbReference type="InterPro" id="IPR011004">
    <property type="entry name" value="Trimer_LpxA-like_sf"/>
</dbReference>
<dbReference type="PROSITE" id="PS00101">
    <property type="entry name" value="HEXAPEP_TRANSFERASES"/>
    <property type="match status" value="1"/>
</dbReference>
<keyword evidence="4 9" id="KW-0808">Transferase</keyword>
<evidence type="ECO:0000256" key="6">
    <source>
        <dbReference type="ARBA" id="ARBA00023098"/>
    </source>
</evidence>
<keyword evidence="7 9" id="KW-0012">Acyltransferase</keyword>
<dbReference type="EC" id="2.3.1.129" evidence="9"/>
<feature type="domain" description="UDP N-acetylglucosamine O-acyltransferase C-terminal" evidence="8">
    <location>
        <begin position="174"/>
        <end position="254"/>
    </location>
</feature>
<gene>
    <name evidence="9" type="primary">lpxA</name>
    <name evidence="9" type="ORF">F7D14_00415</name>
</gene>
<dbReference type="InterPro" id="IPR029098">
    <property type="entry name" value="Acetyltransf_C"/>
</dbReference>
<evidence type="ECO:0000313" key="9">
    <source>
        <dbReference type="EMBL" id="QGM96109.1"/>
    </source>
</evidence>
<keyword evidence="5" id="KW-0677">Repeat</keyword>
<evidence type="ECO:0000259" key="8">
    <source>
        <dbReference type="Pfam" id="PF13720"/>
    </source>
</evidence>
<dbReference type="PANTHER" id="PTHR43480:SF1">
    <property type="entry name" value="ACYL-[ACYL-CARRIER-PROTEIN]--UDP-N-ACETYLGLUCOSAMINE O-ACYLTRANSFERASE, MITOCHONDRIAL-RELATED"/>
    <property type="match status" value="1"/>
</dbReference>
<dbReference type="PIRSF" id="PIRSF000456">
    <property type="entry name" value="UDP-GlcNAc_acltr"/>
    <property type="match status" value="1"/>
</dbReference>
<dbReference type="Proteomes" id="UP000422569">
    <property type="component" value="Chromosome"/>
</dbReference>
<keyword evidence="1" id="KW-0963">Cytoplasm</keyword>
<protein>
    <submittedName>
        <fullName evidence="9">Acyl-ACP--UDP-N-acetylglucosamine O-acyltransferase</fullName>
        <ecNumber evidence="9">2.3.1.129</ecNumber>
    </submittedName>
</protein>
<dbReference type="EMBL" id="CP044331">
    <property type="protein sequence ID" value="QGM96109.1"/>
    <property type="molecule type" value="Genomic_DNA"/>
</dbReference>
<dbReference type="InterPro" id="IPR018357">
    <property type="entry name" value="Hexapep_transf_CS"/>
</dbReference>
<dbReference type="PANTHER" id="PTHR43480">
    <property type="entry name" value="ACYL-[ACYL-CARRIER-PROTEIN]--UDP-N-ACETYLGLUCOSAMINE O-ACYLTRANSFERASE"/>
    <property type="match status" value="1"/>
</dbReference>
<dbReference type="AlphaFoldDB" id="A0A6B8M2V7"/>
<dbReference type="GO" id="GO:0016020">
    <property type="term" value="C:membrane"/>
    <property type="evidence" value="ECO:0007669"/>
    <property type="project" value="GOC"/>
</dbReference>
<evidence type="ECO:0000256" key="1">
    <source>
        <dbReference type="ARBA" id="ARBA00022490"/>
    </source>
</evidence>
<dbReference type="NCBIfam" id="NF003657">
    <property type="entry name" value="PRK05289.1"/>
    <property type="match status" value="1"/>
</dbReference>
<keyword evidence="10" id="KW-1185">Reference proteome</keyword>
<evidence type="ECO:0000256" key="2">
    <source>
        <dbReference type="ARBA" id="ARBA00022516"/>
    </source>
</evidence>
<keyword evidence="3" id="KW-0441">Lipid A biosynthesis</keyword>
<accession>A0A6B8M2V7</accession>
<dbReference type="Gene3D" id="2.160.10.10">
    <property type="entry name" value="Hexapeptide repeat proteins"/>
    <property type="match status" value="1"/>
</dbReference>
<dbReference type="CDD" id="cd03351">
    <property type="entry name" value="LbH_UDP-GlcNAc_AT"/>
    <property type="match status" value="1"/>
</dbReference>
<dbReference type="RefSeq" id="WP_016920878.1">
    <property type="nucleotide sequence ID" value="NZ_CP044331.1"/>
</dbReference>